<keyword evidence="1" id="KW-0812">Transmembrane</keyword>
<feature type="transmembrane region" description="Helical" evidence="1">
    <location>
        <begin position="77"/>
        <end position="95"/>
    </location>
</feature>
<evidence type="ECO:0000313" key="3">
    <source>
        <dbReference type="Proteomes" id="UP001175227"/>
    </source>
</evidence>
<organism evidence="2 3">
    <name type="scientific">Armillaria novae-zelandiae</name>
    <dbReference type="NCBI Taxonomy" id="153914"/>
    <lineage>
        <taxon>Eukaryota</taxon>
        <taxon>Fungi</taxon>
        <taxon>Dikarya</taxon>
        <taxon>Basidiomycota</taxon>
        <taxon>Agaricomycotina</taxon>
        <taxon>Agaricomycetes</taxon>
        <taxon>Agaricomycetidae</taxon>
        <taxon>Agaricales</taxon>
        <taxon>Marasmiineae</taxon>
        <taxon>Physalacriaceae</taxon>
        <taxon>Armillaria</taxon>
    </lineage>
</organism>
<dbReference type="AlphaFoldDB" id="A0AA39UKD2"/>
<name>A0AA39UKD2_9AGAR</name>
<comment type="caution">
    <text evidence="2">The sequence shown here is derived from an EMBL/GenBank/DDBJ whole genome shotgun (WGS) entry which is preliminary data.</text>
</comment>
<keyword evidence="3" id="KW-1185">Reference proteome</keyword>
<keyword evidence="1" id="KW-1133">Transmembrane helix</keyword>
<reference evidence="2" key="1">
    <citation type="submission" date="2023-06" db="EMBL/GenBank/DDBJ databases">
        <authorList>
            <consortium name="Lawrence Berkeley National Laboratory"/>
            <person name="Ahrendt S."/>
            <person name="Sahu N."/>
            <person name="Indic B."/>
            <person name="Wong-Bajracharya J."/>
            <person name="Merenyi Z."/>
            <person name="Ke H.-M."/>
            <person name="Monk M."/>
            <person name="Kocsube S."/>
            <person name="Drula E."/>
            <person name="Lipzen A."/>
            <person name="Balint B."/>
            <person name="Henrissat B."/>
            <person name="Andreopoulos B."/>
            <person name="Martin F.M."/>
            <person name="Harder C.B."/>
            <person name="Rigling D."/>
            <person name="Ford K.L."/>
            <person name="Foster G.D."/>
            <person name="Pangilinan J."/>
            <person name="Papanicolaou A."/>
            <person name="Barry K."/>
            <person name="LaButti K."/>
            <person name="Viragh M."/>
            <person name="Koriabine M."/>
            <person name="Yan M."/>
            <person name="Riley R."/>
            <person name="Champramary S."/>
            <person name="Plett K.L."/>
            <person name="Tsai I.J."/>
            <person name="Slot J."/>
            <person name="Sipos G."/>
            <person name="Plett J."/>
            <person name="Nagy L.G."/>
            <person name="Grigoriev I.V."/>
        </authorList>
    </citation>
    <scope>NUCLEOTIDE SEQUENCE</scope>
    <source>
        <strain evidence="2">ICMP 16352</strain>
    </source>
</reference>
<evidence type="ECO:0000256" key="1">
    <source>
        <dbReference type="SAM" id="Phobius"/>
    </source>
</evidence>
<evidence type="ECO:0000313" key="2">
    <source>
        <dbReference type="EMBL" id="KAK0482415.1"/>
    </source>
</evidence>
<keyword evidence="1" id="KW-0472">Membrane</keyword>
<protein>
    <submittedName>
        <fullName evidence="2">Uncharacterized protein</fullName>
    </submittedName>
</protein>
<proteinExistence type="predicted"/>
<accession>A0AA39UKD2</accession>
<feature type="transmembrane region" description="Helical" evidence="1">
    <location>
        <begin position="30"/>
        <end position="50"/>
    </location>
</feature>
<dbReference type="Proteomes" id="UP001175227">
    <property type="component" value="Unassembled WGS sequence"/>
</dbReference>
<gene>
    <name evidence="2" type="ORF">IW261DRAFT_1030753</name>
</gene>
<dbReference type="EMBL" id="JAUEPR010000007">
    <property type="protein sequence ID" value="KAK0482415.1"/>
    <property type="molecule type" value="Genomic_DNA"/>
</dbReference>
<sequence>MAVLCPFTRCRLGGPPQIAMEGKYPGRVDVILKCLFCIQLALLQGLHWIVQALKHTHFFLSVLKCCLINSPAHLRYGLSQFLLVITTNLIWWTVLRQVRKSLMKIDIFVIDSLGFPSKLAEIIDYVVGCHQLLLGDPSQATWGLQTKLLHE</sequence>